<dbReference type="AlphaFoldDB" id="A0A6B2H947"/>
<keyword evidence="7" id="KW-0732">Signal</keyword>
<evidence type="ECO:0000256" key="10">
    <source>
        <dbReference type="ARBA" id="ARBA00023077"/>
    </source>
</evidence>
<reference evidence="18 19" key="1">
    <citation type="submission" date="2020-01" db="EMBL/GenBank/DDBJ databases">
        <authorList>
            <person name="Kim M.K."/>
        </authorList>
    </citation>
    <scope>NUCLEOTIDE SEQUENCE [LARGE SCALE GENOMIC DNA]</scope>
    <source>
        <strain evidence="18 19">BT213</strain>
    </source>
</reference>
<dbReference type="GO" id="GO:0038023">
    <property type="term" value="F:signaling receptor activity"/>
    <property type="evidence" value="ECO:0007669"/>
    <property type="project" value="InterPro"/>
</dbReference>
<dbReference type="GO" id="GO:0015891">
    <property type="term" value="P:siderophore transport"/>
    <property type="evidence" value="ECO:0007669"/>
    <property type="project" value="InterPro"/>
</dbReference>
<evidence type="ECO:0000256" key="7">
    <source>
        <dbReference type="ARBA" id="ARBA00022729"/>
    </source>
</evidence>
<dbReference type="PANTHER" id="PTHR32552:SF68">
    <property type="entry name" value="FERRICHROME OUTER MEMBRANE TRANSPORTER_PHAGE RECEPTOR"/>
    <property type="match status" value="1"/>
</dbReference>
<dbReference type="GO" id="GO:0015344">
    <property type="term" value="F:siderophore uptake transmembrane transporter activity"/>
    <property type="evidence" value="ECO:0007669"/>
    <property type="project" value="TreeGrafter"/>
</dbReference>
<evidence type="ECO:0000256" key="1">
    <source>
        <dbReference type="ARBA" id="ARBA00004571"/>
    </source>
</evidence>
<sequence length="780" mass="86434">MFRSLSAVIVFLFVTHITLAQSLGRIEGRIVSERNEPLLGISVALEGTTLGTTTDEEGKYVIKAVAPGTYTLVAAGVGYTTLKRSVVVVSGSTLTEYFLLPSSATALSEVVVTTSRSGEFVQPIGSTATKMEAPLKSVPQSVQIISRRAMDQMQVIRLDDAMRNVSGVTMETGFGGRTDIFQIRGFRTSTESIFKNGFRNSVRTFRETANIQQLEVMKGPASVLYGVSDPGGMVNITTKKPTAFTFHDIQLTANSFGQYRPAIDFGGALNEEKTLKYRMNAVFEKGDTYRDFVSTKRFFVAPALTYDFSDRTSLTLEAEYLDHDQASDRGIVAFNKIIADVPANRSIGEPDNVGRHQNRLVQYNLQHRFNDIFSLRHASNFTYSSEERKVVEFAGIPKNDDTNSKVTRRLQDQYNFERNFATQNELYATFKTGAALEHKTVVGLEVASSMFDIWYNRGNYDTLNVFNPKYNSKPKPTKLTFGDDYRDKTQLYGVYMQDFLSIAQRFKLLFGARYDVWDLEKVSKKLNKTTNTFSEVTTTQRNTAFNPRIGFLAEVVGPLSVYGNWSKGFQPEVGRTKDGESFDPVTSHLLEGGLKSGLLNDKINVKAAYFNITRSNVPVTDPTDAAYSIQVGEVRSEGIEADVTGEVLAGLNLIATYSYTDARVTEDTDEKMVGTAFRGVSKHSGSLWATYELQDGLLKGLGIGGGFTSFGDRPVDATDSFRLPGYTRYDGTIYYDNHKYHAAINVKNLTNLKYYDGSQSATAIMPGAPISVQGTIGVRF</sequence>
<evidence type="ECO:0000256" key="14">
    <source>
        <dbReference type="PROSITE-ProRule" id="PRU01360"/>
    </source>
</evidence>
<dbReference type="InterPro" id="IPR013784">
    <property type="entry name" value="Carb-bd-like_fold"/>
</dbReference>
<keyword evidence="6 14" id="KW-0812">Transmembrane</keyword>
<keyword evidence="9" id="KW-0406">Ion transport</keyword>
<dbReference type="CDD" id="cd01347">
    <property type="entry name" value="ligand_gated_channel"/>
    <property type="match status" value="1"/>
</dbReference>
<keyword evidence="12 18" id="KW-0675">Receptor</keyword>
<dbReference type="Proteomes" id="UP000478546">
    <property type="component" value="Unassembled WGS sequence"/>
</dbReference>
<keyword evidence="19" id="KW-1185">Reference proteome</keyword>
<evidence type="ECO:0000256" key="6">
    <source>
        <dbReference type="ARBA" id="ARBA00022692"/>
    </source>
</evidence>
<feature type="domain" description="TonB-dependent receptor-like beta-barrel" evidence="16">
    <location>
        <begin position="306"/>
        <end position="749"/>
    </location>
</feature>
<evidence type="ECO:0000256" key="11">
    <source>
        <dbReference type="ARBA" id="ARBA00023136"/>
    </source>
</evidence>
<keyword evidence="3 14" id="KW-0813">Transport</keyword>
<dbReference type="FunFam" id="2.170.130.10:FF:000001">
    <property type="entry name" value="Catecholate siderophore TonB-dependent receptor"/>
    <property type="match status" value="1"/>
</dbReference>
<dbReference type="RefSeq" id="WP_162346695.1">
    <property type="nucleotide sequence ID" value="NZ_JAAEAA010000014.1"/>
</dbReference>
<dbReference type="InterPro" id="IPR039426">
    <property type="entry name" value="TonB-dep_rcpt-like"/>
</dbReference>
<protein>
    <submittedName>
        <fullName evidence="18">TonB-dependent receptor</fullName>
    </submittedName>
</protein>
<keyword evidence="10 15" id="KW-0798">TonB box</keyword>
<comment type="caution">
    <text evidence="18">The sequence shown here is derived from an EMBL/GenBank/DDBJ whole genome shotgun (WGS) entry which is preliminary data.</text>
</comment>
<dbReference type="Gene3D" id="2.170.130.10">
    <property type="entry name" value="TonB-dependent receptor, plug domain"/>
    <property type="match status" value="1"/>
</dbReference>
<name>A0A6B2H947_9BACT</name>
<evidence type="ECO:0000256" key="15">
    <source>
        <dbReference type="RuleBase" id="RU003357"/>
    </source>
</evidence>
<dbReference type="Pfam" id="PF00593">
    <property type="entry name" value="TonB_dep_Rec_b-barrel"/>
    <property type="match status" value="1"/>
</dbReference>
<dbReference type="EMBL" id="JAAEAA010000014">
    <property type="protein sequence ID" value="NDK56640.1"/>
    <property type="molecule type" value="Genomic_DNA"/>
</dbReference>
<dbReference type="GO" id="GO:0030246">
    <property type="term" value="F:carbohydrate binding"/>
    <property type="evidence" value="ECO:0007669"/>
    <property type="project" value="InterPro"/>
</dbReference>
<dbReference type="InterPro" id="IPR000531">
    <property type="entry name" value="Beta-barrel_TonB"/>
</dbReference>
<proteinExistence type="inferred from homology"/>
<dbReference type="PANTHER" id="PTHR32552">
    <property type="entry name" value="FERRICHROME IRON RECEPTOR-RELATED"/>
    <property type="match status" value="1"/>
</dbReference>
<keyword evidence="5" id="KW-0410">Iron transport</keyword>
<dbReference type="Gene3D" id="2.40.170.20">
    <property type="entry name" value="TonB-dependent receptor, beta-barrel domain"/>
    <property type="match status" value="1"/>
</dbReference>
<evidence type="ECO:0000259" key="16">
    <source>
        <dbReference type="Pfam" id="PF00593"/>
    </source>
</evidence>
<comment type="similarity">
    <text evidence="2 14 15">Belongs to the TonB-dependent receptor family.</text>
</comment>
<dbReference type="InterPro" id="IPR012910">
    <property type="entry name" value="Plug_dom"/>
</dbReference>
<dbReference type="GO" id="GO:0009279">
    <property type="term" value="C:cell outer membrane"/>
    <property type="evidence" value="ECO:0007669"/>
    <property type="project" value="UniProtKB-SubCell"/>
</dbReference>
<accession>A0A6B2H947</accession>
<keyword evidence="4 14" id="KW-1134">Transmembrane beta strand</keyword>
<evidence type="ECO:0000259" key="17">
    <source>
        <dbReference type="Pfam" id="PF07715"/>
    </source>
</evidence>
<dbReference type="Pfam" id="PF07715">
    <property type="entry name" value="Plug"/>
    <property type="match status" value="1"/>
</dbReference>
<dbReference type="NCBIfam" id="TIGR01783">
    <property type="entry name" value="TonB-siderophor"/>
    <property type="match status" value="1"/>
</dbReference>
<feature type="domain" description="TonB-dependent receptor plug" evidence="17">
    <location>
        <begin position="135"/>
        <end position="232"/>
    </location>
</feature>
<dbReference type="SUPFAM" id="SSF49452">
    <property type="entry name" value="Starch-binding domain-like"/>
    <property type="match status" value="1"/>
</dbReference>
<dbReference type="SUPFAM" id="SSF56935">
    <property type="entry name" value="Porins"/>
    <property type="match status" value="1"/>
</dbReference>
<comment type="subcellular location">
    <subcellularLocation>
        <location evidence="1 14">Cell outer membrane</location>
        <topology evidence="1 14">Multi-pass membrane protein</topology>
    </subcellularLocation>
</comment>
<evidence type="ECO:0000256" key="12">
    <source>
        <dbReference type="ARBA" id="ARBA00023170"/>
    </source>
</evidence>
<dbReference type="Gene3D" id="2.60.40.1120">
    <property type="entry name" value="Carboxypeptidase-like, regulatory domain"/>
    <property type="match status" value="1"/>
</dbReference>
<keyword evidence="11 14" id="KW-0472">Membrane</keyword>
<keyword evidence="13 14" id="KW-0998">Cell outer membrane</keyword>
<evidence type="ECO:0000256" key="8">
    <source>
        <dbReference type="ARBA" id="ARBA00023004"/>
    </source>
</evidence>
<gene>
    <name evidence="18" type="ORF">GWO68_11990</name>
</gene>
<evidence type="ECO:0000313" key="18">
    <source>
        <dbReference type="EMBL" id="NDK56640.1"/>
    </source>
</evidence>
<dbReference type="InterPro" id="IPR036942">
    <property type="entry name" value="Beta-barrel_TonB_sf"/>
</dbReference>
<organism evidence="18 19">
    <name type="scientific">Pontibacter fetidus</name>
    <dbReference type="NCBI Taxonomy" id="2700082"/>
    <lineage>
        <taxon>Bacteria</taxon>
        <taxon>Pseudomonadati</taxon>
        <taxon>Bacteroidota</taxon>
        <taxon>Cytophagia</taxon>
        <taxon>Cytophagales</taxon>
        <taxon>Hymenobacteraceae</taxon>
        <taxon>Pontibacter</taxon>
    </lineage>
</organism>
<dbReference type="InterPro" id="IPR037066">
    <property type="entry name" value="Plug_dom_sf"/>
</dbReference>
<evidence type="ECO:0000256" key="3">
    <source>
        <dbReference type="ARBA" id="ARBA00022448"/>
    </source>
</evidence>
<dbReference type="Pfam" id="PF13715">
    <property type="entry name" value="CarbopepD_reg_2"/>
    <property type="match status" value="1"/>
</dbReference>
<dbReference type="InterPro" id="IPR010105">
    <property type="entry name" value="TonB_sidphr_rcpt"/>
</dbReference>
<keyword evidence="8" id="KW-0408">Iron</keyword>
<evidence type="ECO:0000256" key="2">
    <source>
        <dbReference type="ARBA" id="ARBA00009810"/>
    </source>
</evidence>
<evidence type="ECO:0000256" key="4">
    <source>
        <dbReference type="ARBA" id="ARBA00022452"/>
    </source>
</evidence>
<dbReference type="PROSITE" id="PS52016">
    <property type="entry name" value="TONB_DEPENDENT_REC_3"/>
    <property type="match status" value="1"/>
</dbReference>
<evidence type="ECO:0000256" key="9">
    <source>
        <dbReference type="ARBA" id="ARBA00023065"/>
    </source>
</evidence>
<dbReference type="FunFam" id="2.40.170.20:FF:000005">
    <property type="entry name" value="TonB-dependent siderophore receptor"/>
    <property type="match status" value="1"/>
</dbReference>
<evidence type="ECO:0000256" key="13">
    <source>
        <dbReference type="ARBA" id="ARBA00023237"/>
    </source>
</evidence>
<evidence type="ECO:0000313" key="19">
    <source>
        <dbReference type="Proteomes" id="UP000478546"/>
    </source>
</evidence>
<evidence type="ECO:0000256" key="5">
    <source>
        <dbReference type="ARBA" id="ARBA00022496"/>
    </source>
</evidence>